<feature type="domain" description="Tox-REase-9" evidence="1">
    <location>
        <begin position="31"/>
        <end position="98"/>
    </location>
</feature>
<keyword evidence="2" id="KW-0255">Endonuclease</keyword>
<sequence length="113" mass="12773">MPFGPEAAKGERVVKVGLVTAEDAAKTVPQYTKSSLKLGQQMHKGYKVGADGIKEFRLPSGKRIDFLDIKNSTIYELKPFNPRAMQQGQKQLNMYIRSYRQCHSLKELIGKPF</sequence>
<dbReference type="STRING" id="551991.SAMN05192529_1447"/>
<dbReference type="AlphaFoldDB" id="A0A1H4D3T6"/>
<protein>
    <submittedName>
        <fullName evidence="2">Restriction endonuclease fold toxin 9</fullName>
    </submittedName>
</protein>
<keyword evidence="2" id="KW-0540">Nuclease</keyword>
<dbReference type="Pfam" id="PF15650">
    <property type="entry name" value="Tox-REase-9"/>
    <property type="match status" value="1"/>
</dbReference>
<proteinExistence type="predicted"/>
<dbReference type="EMBL" id="FNQY01000044">
    <property type="protein sequence ID" value="SEA67405.1"/>
    <property type="molecule type" value="Genomic_DNA"/>
</dbReference>
<organism evidence="2 3">
    <name type="scientific">Arachidicoccus rhizosphaerae</name>
    <dbReference type="NCBI Taxonomy" id="551991"/>
    <lineage>
        <taxon>Bacteria</taxon>
        <taxon>Pseudomonadati</taxon>
        <taxon>Bacteroidota</taxon>
        <taxon>Chitinophagia</taxon>
        <taxon>Chitinophagales</taxon>
        <taxon>Chitinophagaceae</taxon>
        <taxon>Arachidicoccus</taxon>
    </lineage>
</organism>
<evidence type="ECO:0000313" key="2">
    <source>
        <dbReference type="EMBL" id="SEA67405.1"/>
    </source>
</evidence>
<name>A0A1H4D3T6_9BACT</name>
<keyword evidence="3" id="KW-1185">Reference proteome</keyword>
<reference evidence="2 3" key="1">
    <citation type="submission" date="2016-10" db="EMBL/GenBank/DDBJ databases">
        <authorList>
            <person name="de Groot N.N."/>
        </authorList>
    </citation>
    <scope>NUCLEOTIDE SEQUENCE [LARGE SCALE GENOMIC DNA]</scope>
    <source>
        <strain evidence="2 3">Vu-144</strain>
    </source>
</reference>
<dbReference type="Proteomes" id="UP000199041">
    <property type="component" value="Unassembled WGS sequence"/>
</dbReference>
<accession>A0A1H4D3T6</accession>
<evidence type="ECO:0000313" key="3">
    <source>
        <dbReference type="Proteomes" id="UP000199041"/>
    </source>
</evidence>
<evidence type="ECO:0000259" key="1">
    <source>
        <dbReference type="Pfam" id="PF15650"/>
    </source>
</evidence>
<dbReference type="InterPro" id="IPR028902">
    <property type="entry name" value="Tox-REase-9_dom"/>
</dbReference>
<gene>
    <name evidence="2" type="ORF">SAMN05192529_1447</name>
</gene>
<keyword evidence="2" id="KW-0378">Hydrolase</keyword>
<dbReference type="GO" id="GO:0004519">
    <property type="term" value="F:endonuclease activity"/>
    <property type="evidence" value="ECO:0007669"/>
    <property type="project" value="UniProtKB-KW"/>
</dbReference>